<dbReference type="EMBL" id="AGJK01000113">
    <property type="protein sequence ID" value="EHP91383.1"/>
    <property type="molecule type" value="Genomic_DNA"/>
</dbReference>
<dbReference type="AlphaFoldDB" id="H1KM64"/>
<accession>H1KM64</accession>
<dbReference type="InterPro" id="IPR007345">
    <property type="entry name" value="Polysacch_pyruvyl_Trfase"/>
</dbReference>
<organism evidence="2 3">
    <name type="scientific">Methylorubrum extorquens DSM 13060</name>
    <dbReference type="NCBI Taxonomy" id="882800"/>
    <lineage>
        <taxon>Bacteria</taxon>
        <taxon>Pseudomonadati</taxon>
        <taxon>Pseudomonadota</taxon>
        <taxon>Alphaproteobacteria</taxon>
        <taxon>Hyphomicrobiales</taxon>
        <taxon>Methylobacteriaceae</taxon>
        <taxon>Methylorubrum</taxon>
    </lineage>
</organism>
<dbReference type="RefSeq" id="WP_003602100.1">
    <property type="nucleotide sequence ID" value="NZ_AGJK01000113.1"/>
</dbReference>
<protein>
    <recommendedName>
        <fullName evidence="1">Polysaccharide pyruvyl transferase domain-containing protein</fullName>
    </recommendedName>
</protein>
<evidence type="ECO:0000313" key="2">
    <source>
        <dbReference type="EMBL" id="EHP91383.1"/>
    </source>
</evidence>
<proteinExistence type="predicted"/>
<evidence type="ECO:0000313" key="3">
    <source>
        <dbReference type="Proteomes" id="UP000004382"/>
    </source>
</evidence>
<feature type="domain" description="Polysaccharide pyruvyl transferase" evidence="1">
    <location>
        <begin position="136"/>
        <end position="380"/>
    </location>
</feature>
<dbReference type="PANTHER" id="PTHR36836">
    <property type="entry name" value="COLANIC ACID BIOSYNTHESIS PROTEIN WCAK"/>
    <property type="match status" value="1"/>
</dbReference>
<comment type="caution">
    <text evidence="2">The sequence shown here is derived from an EMBL/GenBank/DDBJ whole genome shotgun (WGS) entry which is preliminary data.</text>
</comment>
<gene>
    <name evidence="2" type="ORF">MetexDRAFT_3727</name>
</gene>
<dbReference type="PANTHER" id="PTHR36836:SF1">
    <property type="entry name" value="COLANIC ACID BIOSYNTHESIS PROTEIN WCAK"/>
    <property type="match status" value="1"/>
</dbReference>
<dbReference type="Proteomes" id="UP000004382">
    <property type="component" value="Unassembled WGS sequence"/>
</dbReference>
<reference evidence="2 3" key="1">
    <citation type="submission" date="2011-09" db="EMBL/GenBank/DDBJ databases">
        <title>The draft genome of Methylobacterium extorquens DSM 13060.</title>
        <authorList>
            <consortium name="US DOE Joint Genome Institute (JGI-PGF)"/>
            <person name="Lucas S."/>
            <person name="Han J."/>
            <person name="Lapidus A."/>
            <person name="Cheng J.-F."/>
            <person name="Goodwin L."/>
            <person name="Pitluck S."/>
            <person name="Peters L."/>
            <person name="Land M.L."/>
            <person name="Hauser L."/>
            <person name="Koskimaki J."/>
            <person name="Halonen O."/>
            <person name="Pirttila A."/>
            <person name="Frank C."/>
            <person name="Woyke T.J."/>
        </authorList>
    </citation>
    <scope>NUCLEOTIDE SEQUENCE [LARGE SCALE GENOMIC DNA]</scope>
    <source>
        <strain evidence="2 3">DSM 13060</strain>
    </source>
</reference>
<sequence length="461" mass="51900">MSALDLREIYFRLRNNLDANSSSSEALGNITLKDLARLLSEACIETSQDWHRKPNGNDVDELFRLILKRDVEDTKAYTNHLSANSVRELLSTILDSDEHKINAAKEALLSTLQLDIDFCSDSRKQFILFGAYGNGNLGDAEQAQCISYFLKESGLSTTDIASTSWENRDYSYPFSERKLPYNAILDPERISNASMIVIGGGGLLGTPHFPLHNERWLDFIIGRKVPYVLWSVGGGHCHLSDINFEAAYNKLISHASLVAARDEESYVAISKIRSDAIFLEDPVYAANIQQLRSIREGGKIHAILKHPVNDCESQFVNHIRNYYRSDAGKNLTVSFLEPCNPNERQIMNDFPGCRTAKNIKELDHVLTGARLGVTMRLHGAAVMARNGLKLIGVCQPKIRALLERYGIKDQFFDRGFEDVLAIMRDDVRIESIRSADISQDLIKKLREDQLSFARTCISLAR</sequence>
<dbReference type="Pfam" id="PF04230">
    <property type="entry name" value="PS_pyruv_trans"/>
    <property type="match status" value="1"/>
</dbReference>
<name>H1KM64_METEX</name>
<evidence type="ECO:0000259" key="1">
    <source>
        <dbReference type="Pfam" id="PF04230"/>
    </source>
</evidence>